<comment type="cofactor">
    <cofactor evidence="1">
        <name>Mg(2+)</name>
        <dbReference type="ChEBI" id="CHEBI:18420"/>
    </cofactor>
</comment>
<dbReference type="InterPro" id="IPR003593">
    <property type="entry name" value="AAA+_ATPase"/>
</dbReference>
<dbReference type="OMA" id="DNTITHN"/>
<dbReference type="InterPro" id="IPR051055">
    <property type="entry name" value="PIF1_helicase"/>
</dbReference>
<evidence type="ECO:0000313" key="4">
    <source>
        <dbReference type="EMBL" id="GAT93536.1"/>
    </source>
</evidence>
<dbReference type="InterPro" id="IPR027417">
    <property type="entry name" value="P-loop_NTPase"/>
</dbReference>
<dbReference type="VEuPathDB" id="AmoebaDB:EHI8A_205270"/>
<proteinExistence type="inferred from homology"/>
<dbReference type="GO" id="GO:0043139">
    <property type="term" value="F:5'-3' DNA helicase activity"/>
    <property type="evidence" value="ECO:0007669"/>
    <property type="project" value="UniProtKB-EC"/>
</dbReference>
<evidence type="ECO:0000256" key="2">
    <source>
        <dbReference type="SAM" id="MobiDB-lite"/>
    </source>
</evidence>
<evidence type="ECO:0000313" key="5">
    <source>
        <dbReference type="Proteomes" id="UP000078387"/>
    </source>
</evidence>
<feature type="region of interest" description="Disordered" evidence="2">
    <location>
        <begin position="664"/>
        <end position="695"/>
    </location>
</feature>
<dbReference type="FunFam" id="3.40.50.300:FF:001986">
    <property type="entry name" value="ATP-dependent DNA helicase PIF1"/>
    <property type="match status" value="1"/>
</dbReference>
<dbReference type="SMART" id="SM00382">
    <property type="entry name" value="AAA"/>
    <property type="match status" value="1"/>
</dbReference>
<dbReference type="Proteomes" id="UP000078387">
    <property type="component" value="Unassembled WGS sequence"/>
</dbReference>
<dbReference type="InterPro" id="IPR049163">
    <property type="entry name" value="Pif1-like_2B_dom"/>
</dbReference>
<dbReference type="EMBL" id="BDEQ01000001">
    <property type="protein sequence ID" value="GAT93536.1"/>
    <property type="molecule type" value="Genomic_DNA"/>
</dbReference>
<evidence type="ECO:0000256" key="1">
    <source>
        <dbReference type="RuleBase" id="RU363044"/>
    </source>
</evidence>
<dbReference type="GO" id="GO:0000723">
    <property type="term" value="P:telomere maintenance"/>
    <property type="evidence" value="ECO:0007669"/>
    <property type="project" value="InterPro"/>
</dbReference>
<accession>A0A5K1VF40</accession>
<gene>
    <name evidence="4" type="ORF">CL6EHI_014050</name>
</gene>
<dbReference type="VEuPathDB" id="AmoebaDB:EHI7A_178020"/>
<keyword evidence="1" id="KW-0378">Hydrolase</keyword>
<dbReference type="Pfam" id="PF05970">
    <property type="entry name" value="PIF1"/>
    <property type="match status" value="1"/>
</dbReference>
<keyword evidence="1" id="KW-0547">Nucleotide-binding</keyword>
<dbReference type="PANTHER" id="PTHR47642">
    <property type="entry name" value="ATP-DEPENDENT DNA HELICASE"/>
    <property type="match status" value="1"/>
</dbReference>
<sequence>MSFFNPMVNQSFTGSSNLKLTNGIMQSLGKQSKYTNKPQPIVKTNTLPKSFTAGVKTKSSIRTLSEIVQSNSKKEFNYHLSSDQELVLKAALEGKSFFFTGAAGCGKSYVLSAIVEKLKHDKEVYVTASTGIAACNVNGMTIHSFSGIGKGEGSSSELWDKVKRDKKALKKWNKVEVLIIDEISMIDGDLFDKLEFIARKARNNNLAFGGIQMIICGDFCQLPPISRNGTTKFAFESNCWNKVIPYCYYLTTVHRQNDQKFITLLNGIRIGEINDEMINCLKGCCDKECKQQCTHLLSYIKEVDDVNTKELQKLQGNEVVYHSVDTGNSIYLTSMKITDELHLKAGAFVMINKNIDVERGLVNGSVGVVIGFDETSLFSGQPVPIVQLSNRTLPISECSWDIELGNQLVAKRSQIPLQLAWAISIHKSQGMTLERAVIRIDNVFETGQAYVALSRLKSLDGLYIEGSVIKERIKCNEKAKKFDLFIKNGRYNAQFGDKTKGVTDKDIMVIEDDTTSIHENNTTTHNLEIMPPPRKSCASLMDFEDEEDDDGFVMIESLQNDILINKAEQTNNKNDLERTKTELIPQKKSVINTKIFTELENDWEDIDIDDDIPIKPRRTTTPILSSNDQQPKKKPLFSSELFNRGNSKIYIEAPQNLLKDHERKSGRLSFSSHPPNLEGIKRPHQPPTNDLLPPTHQTFEELTTSKEEQNESLDQEDKTNYLDITEGWGNSINEECCYINEFEDNEGENLEKSLNEDDMWMKLYGKDIFEGKCCSYNENKSNTVGANRKSSEIDSESYEPKKKTQTIEDLLNEKEPENIHPCGSKTDPIKIDDFDIENHEE</sequence>
<feature type="region of interest" description="Disordered" evidence="2">
    <location>
        <begin position="780"/>
        <end position="841"/>
    </location>
</feature>
<dbReference type="GO" id="GO:0006310">
    <property type="term" value="P:DNA recombination"/>
    <property type="evidence" value="ECO:0007669"/>
    <property type="project" value="UniProtKB-KW"/>
</dbReference>
<reference evidence="4 5" key="1">
    <citation type="submission" date="2016-05" db="EMBL/GenBank/DDBJ databases">
        <title>First whole genome sequencing of Entamoeba histolytica HM1:IMSS-clone-6.</title>
        <authorList>
            <person name="Mukherjee Avik.K."/>
            <person name="Izumyama S."/>
            <person name="Nakada-Tsukui K."/>
            <person name="Nozaki T."/>
        </authorList>
    </citation>
    <scope>NUCLEOTIDE SEQUENCE [LARGE SCALE GENOMIC DNA]</scope>
    <source>
        <strain evidence="4 5">HM1:IMSS clone 6</strain>
    </source>
</reference>
<keyword evidence="1" id="KW-0347">Helicase</keyword>
<protein>
    <recommendedName>
        <fullName evidence="1">ATP-dependent DNA helicase</fullName>
        <ecNumber evidence="1">5.6.2.3</ecNumber>
    </recommendedName>
</protein>
<feature type="domain" description="AAA+ ATPase" evidence="3">
    <location>
        <begin position="93"/>
        <end position="245"/>
    </location>
</feature>
<comment type="similarity">
    <text evidence="1">Belongs to the helicase family.</text>
</comment>
<organism evidence="4 5">
    <name type="scientific">Entamoeba histolytica</name>
    <dbReference type="NCBI Taxonomy" id="5759"/>
    <lineage>
        <taxon>Eukaryota</taxon>
        <taxon>Amoebozoa</taxon>
        <taxon>Evosea</taxon>
        <taxon>Archamoebae</taxon>
        <taxon>Mastigamoebida</taxon>
        <taxon>Entamoebidae</taxon>
        <taxon>Entamoeba</taxon>
    </lineage>
</organism>
<comment type="catalytic activity">
    <reaction evidence="1">
        <text>ATP + H2O = ADP + phosphate + H(+)</text>
        <dbReference type="Rhea" id="RHEA:13065"/>
        <dbReference type="ChEBI" id="CHEBI:15377"/>
        <dbReference type="ChEBI" id="CHEBI:15378"/>
        <dbReference type="ChEBI" id="CHEBI:30616"/>
        <dbReference type="ChEBI" id="CHEBI:43474"/>
        <dbReference type="ChEBI" id="CHEBI:456216"/>
        <dbReference type="EC" id="5.6.2.3"/>
    </reaction>
</comment>
<dbReference type="GO" id="GO:0005524">
    <property type="term" value="F:ATP binding"/>
    <property type="evidence" value="ECO:0007669"/>
    <property type="project" value="UniProtKB-KW"/>
</dbReference>
<dbReference type="CDD" id="cd18809">
    <property type="entry name" value="SF1_C_RecD"/>
    <property type="match status" value="1"/>
</dbReference>
<dbReference type="GO" id="GO:0006281">
    <property type="term" value="P:DNA repair"/>
    <property type="evidence" value="ECO:0007669"/>
    <property type="project" value="UniProtKB-KW"/>
</dbReference>
<keyword evidence="1" id="KW-0233">DNA recombination</keyword>
<dbReference type="Pfam" id="PF21530">
    <property type="entry name" value="Pif1_2B_dom"/>
    <property type="match status" value="1"/>
</dbReference>
<dbReference type="AlphaFoldDB" id="A0A5K1VF40"/>
<comment type="caution">
    <text evidence="4">The sequence shown here is derived from an EMBL/GenBank/DDBJ whole genome shotgun (WGS) entry which is preliminary data.</text>
</comment>
<dbReference type="VEuPathDB" id="AmoebaDB:KM1_273880"/>
<dbReference type="VEuPathDB" id="AmoebaDB:EHI_014050"/>
<dbReference type="VEuPathDB" id="AmoebaDB:EHI5A_206220"/>
<name>A0A5K1VF40_ENTHI</name>
<dbReference type="Gene3D" id="3.40.50.300">
    <property type="entry name" value="P-loop containing nucleotide triphosphate hydrolases"/>
    <property type="match status" value="1"/>
</dbReference>
<keyword evidence="1" id="KW-0067">ATP-binding</keyword>
<feature type="compositionally biased region" description="Basic and acidic residues" evidence="2">
    <location>
        <begin position="827"/>
        <end position="841"/>
    </location>
</feature>
<feature type="compositionally biased region" description="Basic and acidic residues" evidence="2">
    <location>
        <begin position="798"/>
        <end position="818"/>
    </location>
</feature>
<keyword evidence="1" id="KW-0234">DNA repair</keyword>
<dbReference type="InterPro" id="IPR010285">
    <property type="entry name" value="DNA_helicase_pif1-like_DEAD"/>
</dbReference>
<evidence type="ECO:0000259" key="3">
    <source>
        <dbReference type="SMART" id="SM00382"/>
    </source>
</evidence>
<dbReference type="CDD" id="cd18037">
    <property type="entry name" value="DEXSc_Pif1_like"/>
    <property type="match status" value="1"/>
</dbReference>
<dbReference type="EC" id="5.6.2.3" evidence="1"/>
<dbReference type="SUPFAM" id="SSF52540">
    <property type="entry name" value="P-loop containing nucleoside triphosphate hydrolases"/>
    <property type="match status" value="2"/>
</dbReference>
<dbReference type="PANTHER" id="PTHR47642:SF7">
    <property type="entry name" value="ATP-DEPENDENT DNA HELICASE PIF1"/>
    <property type="match status" value="1"/>
</dbReference>
<dbReference type="GO" id="GO:0016887">
    <property type="term" value="F:ATP hydrolysis activity"/>
    <property type="evidence" value="ECO:0007669"/>
    <property type="project" value="RHEA"/>
</dbReference>
<keyword evidence="1" id="KW-0227">DNA damage</keyword>